<evidence type="ECO:0000256" key="1">
    <source>
        <dbReference type="ARBA" id="ARBA00004177"/>
    </source>
</evidence>
<name>A0A1Y1X3S0_9FUNG</name>
<evidence type="ECO:0000256" key="7">
    <source>
        <dbReference type="SAM" id="MobiDB-lite"/>
    </source>
</evidence>
<evidence type="ECO:0000313" key="9">
    <source>
        <dbReference type="EMBL" id="ORX80352.1"/>
    </source>
</evidence>
<dbReference type="Gene3D" id="1.10.287.660">
    <property type="entry name" value="Helix hairpin bin"/>
    <property type="match status" value="1"/>
</dbReference>
<keyword evidence="4" id="KW-0967">Endosome</keyword>
<dbReference type="GO" id="GO:0043162">
    <property type="term" value="P:ubiquitin-dependent protein catabolic process via the multivesicular body sorting pathway"/>
    <property type="evidence" value="ECO:0007669"/>
    <property type="project" value="TreeGrafter"/>
</dbReference>
<dbReference type="PANTHER" id="PTHR13678">
    <property type="entry name" value="VACUOLAR PROTEIN SORTING-ASSOCIATED PROTEIN 37"/>
    <property type="match status" value="1"/>
</dbReference>
<comment type="caution">
    <text evidence="9">The sequence shown here is derived from an EMBL/GenBank/DDBJ whole genome shotgun (WGS) entry which is preliminary data.</text>
</comment>
<dbReference type="GO" id="GO:0000813">
    <property type="term" value="C:ESCRT I complex"/>
    <property type="evidence" value="ECO:0007669"/>
    <property type="project" value="TreeGrafter"/>
</dbReference>
<dbReference type="Proteomes" id="UP000193498">
    <property type="component" value="Unassembled WGS sequence"/>
</dbReference>
<evidence type="ECO:0000256" key="6">
    <source>
        <dbReference type="PROSITE-ProRule" id="PRU00646"/>
    </source>
</evidence>
<proteinExistence type="inferred from homology"/>
<dbReference type="GO" id="GO:0006623">
    <property type="term" value="P:protein targeting to vacuole"/>
    <property type="evidence" value="ECO:0007669"/>
    <property type="project" value="TreeGrafter"/>
</dbReference>
<evidence type="ECO:0000256" key="5">
    <source>
        <dbReference type="ARBA" id="ARBA00022927"/>
    </source>
</evidence>
<evidence type="ECO:0000313" key="10">
    <source>
        <dbReference type="Proteomes" id="UP000193498"/>
    </source>
</evidence>
<feature type="compositionally biased region" description="Polar residues" evidence="7">
    <location>
        <begin position="1"/>
        <end position="15"/>
    </location>
</feature>
<accession>A0A1Y1X3S0</accession>
<evidence type="ECO:0000256" key="4">
    <source>
        <dbReference type="ARBA" id="ARBA00022753"/>
    </source>
</evidence>
<dbReference type="InterPro" id="IPR037202">
    <property type="entry name" value="ESCRT_assembly_dom"/>
</dbReference>
<dbReference type="STRING" id="1314790.A0A1Y1X3S0"/>
<dbReference type="PANTHER" id="PTHR13678:SF2">
    <property type="entry name" value="VACUOLAR PROTEIN SORTING-ASSOCIATED PROTEIN 37A"/>
    <property type="match status" value="1"/>
</dbReference>
<dbReference type="Pfam" id="PF07200">
    <property type="entry name" value="Mod_r"/>
    <property type="match status" value="1"/>
</dbReference>
<dbReference type="GO" id="GO:0006612">
    <property type="term" value="P:protein targeting to membrane"/>
    <property type="evidence" value="ECO:0007669"/>
    <property type="project" value="TreeGrafter"/>
</dbReference>
<evidence type="ECO:0000256" key="3">
    <source>
        <dbReference type="ARBA" id="ARBA00022448"/>
    </source>
</evidence>
<dbReference type="EMBL" id="MCFE01000743">
    <property type="protein sequence ID" value="ORX80352.1"/>
    <property type="molecule type" value="Genomic_DNA"/>
</dbReference>
<dbReference type="AlphaFoldDB" id="A0A1Y1X3S0"/>
<keyword evidence="5 6" id="KW-0653">Protein transport</keyword>
<dbReference type="InParanoid" id="A0A1Y1X3S0"/>
<comment type="similarity">
    <text evidence="2">Belongs to the VPS37 family.</text>
</comment>
<organism evidence="9 10">
    <name type="scientific">Basidiobolus meristosporus CBS 931.73</name>
    <dbReference type="NCBI Taxonomy" id="1314790"/>
    <lineage>
        <taxon>Eukaryota</taxon>
        <taxon>Fungi</taxon>
        <taxon>Fungi incertae sedis</taxon>
        <taxon>Zoopagomycota</taxon>
        <taxon>Entomophthoromycotina</taxon>
        <taxon>Basidiobolomycetes</taxon>
        <taxon>Basidiobolales</taxon>
        <taxon>Basidiobolaceae</taxon>
        <taxon>Basidiobolus</taxon>
    </lineage>
</organism>
<dbReference type="OrthoDB" id="10260857at2759"/>
<gene>
    <name evidence="9" type="ORF">K493DRAFT_98211</name>
</gene>
<dbReference type="SUPFAM" id="SSF140111">
    <property type="entry name" value="Endosomal sorting complex assembly domain"/>
    <property type="match status" value="1"/>
</dbReference>
<dbReference type="InterPro" id="IPR029012">
    <property type="entry name" value="Helix_hairpin_bin_sf"/>
</dbReference>
<reference evidence="9 10" key="1">
    <citation type="submission" date="2016-07" db="EMBL/GenBank/DDBJ databases">
        <title>Pervasive Adenine N6-methylation of Active Genes in Fungi.</title>
        <authorList>
            <consortium name="DOE Joint Genome Institute"/>
            <person name="Mondo S.J."/>
            <person name="Dannebaum R.O."/>
            <person name="Kuo R.C."/>
            <person name="Labutti K."/>
            <person name="Haridas S."/>
            <person name="Kuo A."/>
            <person name="Salamov A."/>
            <person name="Ahrendt S.R."/>
            <person name="Lipzen A."/>
            <person name="Sullivan W."/>
            <person name="Andreopoulos W.B."/>
            <person name="Clum A."/>
            <person name="Lindquist E."/>
            <person name="Daum C."/>
            <person name="Ramamoorthy G.K."/>
            <person name="Gryganskyi A."/>
            <person name="Culley D."/>
            <person name="Magnuson J.K."/>
            <person name="James T.Y."/>
            <person name="O'Malley M.A."/>
            <person name="Stajich J.E."/>
            <person name="Spatafora J.W."/>
            <person name="Visel A."/>
            <person name="Grigoriev I.V."/>
        </authorList>
    </citation>
    <scope>NUCLEOTIDE SEQUENCE [LARGE SCALE GENOMIC DNA]</scope>
    <source>
        <strain evidence="9 10">CBS 931.73</strain>
    </source>
</reference>
<protein>
    <recommendedName>
        <fullName evidence="8">VPS37 C-terminal domain-containing protein</fullName>
    </recommendedName>
</protein>
<keyword evidence="10" id="KW-1185">Reference proteome</keyword>
<keyword evidence="3 6" id="KW-0813">Transport</keyword>
<evidence type="ECO:0000256" key="2">
    <source>
        <dbReference type="ARBA" id="ARBA00007617"/>
    </source>
</evidence>
<dbReference type="InterPro" id="IPR009851">
    <property type="entry name" value="Mod_r"/>
</dbReference>
<feature type="region of interest" description="Disordered" evidence="7">
    <location>
        <begin position="1"/>
        <end position="29"/>
    </location>
</feature>
<sequence length="180" mass="20998">MYSATGQPVRSSSLPNDFPSIANKSPEELEKLLSDEEEFEKYFSQLEQVLNVETVHRELKEGNESLARSSLSKQPELERLRESITNFELEWKEKKTVFDEQTKLRSEAIKRFSRDNILNQLRSKVATIDHEADDLANQYLSGQLELDVFLKSFRETKKTYHIYAARLERLLTDPSILDLE</sequence>
<comment type="subcellular location">
    <subcellularLocation>
        <location evidence="1">Endosome</location>
    </subcellularLocation>
</comment>
<feature type="domain" description="VPS37 C-terminal" evidence="8">
    <location>
        <begin position="95"/>
        <end position="180"/>
    </location>
</feature>
<dbReference type="PROSITE" id="PS51314">
    <property type="entry name" value="VPS37_C"/>
    <property type="match status" value="1"/>
</dbReference>
<evidence type="ECO:0000259" key="8">
    <source>
        <dbReference type="PROSITE" id="PS51314"/>
    </source>
</evidence>